<protein>
    <submittedName>
        <fullName evidence="2">GNAT family N-acetyltransferase</fullName>
    </submittedName>
</protein>
<dbReference type="Gene3D" id="3.40.630.30">
    <property type="match status" value="1"/>
</dbReference>
<feature type="domain" description="N-acetyltransferase" evidence="1">
    <location>
        <begin position="2"/>
        <end position="160"/>
    </location>
</feature>
<proteinExistence type="predicted"/>
<sequence>MRQIRVAQPEQLEEIMGIYAYAQKFMAEHGNPTQWETIYPPRDLVEENIHRKKCYVCMDGGKIEAVFYFAKEEDEPSYRQLESGEWLNDRPYGVVHRIAVAEGTRGAGSFCLNWAFEQCGNLKIDTHDDNKPMQNLLAKLGFVYCGKLKLEENDLRKEFQEVRNPWRGYHKAN</sequence>
<dbReference type="RefSeq" id="WP_308450997.1">
    <property type="nucleotide sequence ID" value="NZ_JAJEPU010000011.1"/>
</dbReference>
<evidence type="ECO:0000313" key="3">
    <source>
        <dbReference type="Proteomes" id="UP001198962"/>
    </source>
</evidence>
<dbReference type="GO" id="GO:0016747">
    <property type="term" value="F:acyltransferase activity, transferring groups other than amino-acyl groups"/>
    <property type="evidence" value="ECO:0007669"/>
    <property type="project" value="InterPro"/>
</dbReference>
<dbReference type="AlphaFoldDB" id="A0AAE3DKS5"/>
<organism evidence="2 3">
    <name type="scientific">Brotaphodocola catenula</name>
    <dbReference type="NCBI Taxonomy" id="2885361"/>
    <lineage>
        <taxon>Bacteria</taxon>
        <taxon>Bacillati</taxon>
        <taxon>Bacillota</taxon>
        <taxon>Clostridia</taxon>
        <taxon>Lachnospirales</taxon>
        <taxon>Lachnospiraceae</taxon>
        <taxon>Brotaphodocola</taxon>
    </lineage>
</organism>
<evidence type="ECO:0000313" key="2">
    <source>
        <dbReference type="EMBL" id="MCC2164326.1"/>
    </source>
</evidence>
<reference evidence="2" key="1">
    <citation type="submission" date="2021-10" db="EMBL/GenBank/DDBJ databases">
        <title>Anaerobic single-cell dispensing facilitates the cultivation of human gut bacteria.</title>
        <authorList>
            <person name="Afrizal A."/>
        </authorList>
    </citation>
    <scope>NUCLEOTIDE SEQUENCE</scope>
    <source>
        <strain evidence="2">CLA-AA-H274</strain>
    </source>
</reference>
<keyword evidence="3" id="KW-1185">Reference proteome</keyword>
<name>A0AAE3DKS5_9FIRM</name>
<dbReference type="Proteomes" id="UP001198962">
    <property type="component" value="Unassembled WGS sequence"/>
</dbReference>
<gene>
    <name evidence="2" type="ORF">LKD32_05435</name>
</gene>
<dbReference type="EMBL" id="JAJEPU010000011">
    <property type="protein sequence ID" value="MCC2164326.1"/>
    <property type="molecule type" value="Genomic_DNA"/>
</dbReference>
<evidence type="ECO:0000259" key="1">
    <source>
        <dbReference type="PROSITE" id="PS51186"/>
    </source>
</evidence>
<dbReference type="InterPro" id="IPR000182">
    <property type="entry name" value="GNAT_dom"/>
</dbReference>
<dbReference type="Pfam" id="PF00583">
    <property type="entry name" value="Acetyltransf_1"/>
    <property type="match status" value="1"/>
</dbReference>
<dbReference type="PROSITE" id="PS51186">
    <property type="entry name" value="GNAT"/>
    <property type="match status" value="1"/>
</dbReference>
<comment type="caution">
    <text evidence="2">The sequence shown here is derived from an EMBL/GenBank/DDBJ whole genome shotgun (WGS) entry which is preliminary data.</text>
</comment>
<dbReference type="SUPFAM" id="SSF55729">
    <property type="entry name" value="Acyl-CoA N-acyltransferases (Nat)"/>
    <property type="match status" value="1"/>
</dbReference>
<accession>A0AAE3DKS5</accession>
<dbReference type="InterPro" id="IPR016181">
    <property type="entry name" value="Acyl_CoA_acyltransferase"/>
</dbReference>